<reference evidence="1 2" key="1">
    <citation type="submission" date="2013-12" db="EMBL/GenBank/DDBJ databases">
        <title>Draft genome of the parsitic nematode Ancylostoma duodenale.</title>
        <authorList>
            <person name="Mitreva M."/>
        </authorList>
    </citation>
    <scope>NUCLEOTIDE SEQUENCE [LARGE SCALE GENOMIC DNA]</scope>
    <source>
        <strain evidence="1 2">Zhejiang</strain>
    </source>
</reference>
<name>A0A0C2FKF3_9BILA</name>
<dbReference type="OrthoDB" id="438440at2759"/>
<evidence type="ECO:0000313" key="2">
    <source>
        <dbReference type="Proteomes" id="UP000054047"/>
    </source>
</evidence>
<gene>
    <name evidence="1" type="ORF">ANCDUO_24628</name>
</gene>
<protein>
    <submittedName>
        <fullName evidence="1">Uncharacterized protein</fullName>
    </submittedName>
</protein>
<organism evidence="1 2">
    <name type="scientific">Ancylostoma duodenale</name>
    <dbReference type="NCBI Taxonomy" id="51022"/>
    <lineage>
        <taxon>Eukaryota</taxon>
        <taxon>Metazoa</taxon>
        <taxon>Ecdysozoa</taxon>
        <taxon>Nematoda</taxon>
        <taxon>Chromadorea</taxon>
        <taxon>Rhabditida</taxon>
        <taxon>Rhabditina</taxon>
        <taxon>Rhabditomorpha</taxon>
        <taxon>Strongyloidea</taxon>
        <taxon>Ancylostomatidae</taxon>
        <taxon>Ancylostomatinae</taxon>
        <taxon>Ancylostoma</taxon>
    </lineage>
</organism>
<dbReference type="Proteomes" id="UP000054047">
    <property type="component" value="Unassembled WGS sequence"/>
</dbReference>
<proteinExistence type="predicted"/>
<dbReference type="AlphaFoldDB" id="A0A0C2FKF3"/>
<dbReference type="Gene3D" id="3.40.50.1820">
    <property type="entry name" value="alpha/beta hydrolase"/>
    <property type="match status" value="1"/>
</dbReference>
<dbReference type="PANTHER" id="PTHR45908">
    <property type="entry name" value="PROTEIN CBG11750-RELATED"/>
    <property type="match status" value="1"/>
</dbReference>
<accession>A0A0C2FKF3</accession>
<sequence>MHGQEVVSNTCKPGRFTPYHQGTEIWYPASMRPGSSYVECVGTPKGEDATCSNTFLFNYNHYELYTFDHRHYFAVQVPEFGKTGCNISTVGEGSADWSKY</sequence>
<dbReference type="EMBL" id="KN772923">
    <property type="protein sequence ID" value="KIH45331.1"/>
    <property type="molecule type" value="Genomic_DNA"/>
</dbReference>
<keyword evidence="2" id="KW-1185">Reference proteome</keyword>
<dbReference type="PANTHER" id="PTHR45908:SF5">
    <property type="entry name" value="FUNGAL LIPASE-LIKE DOMAIN-CONTAINING PROTEIN"/>
    <property type="match status" value="1"/>
</dbReference>
<evidence type="ECO:0000313" key="1">
    <source>
        <dbReference type="EMBL" id="KIH45331.1"/>
    </source>
</evidence>
<dbReference type="InterPro" id="IPR029058">
    <property type="entry name" value="AB_hydrolase_fold"/>
</dbReference>